<evidence type="ECO:0000313" key="2">
    <source>
        <dbReference type="Proteomes" id="UP000499080"/>
    </source>
</evidence>
<dbReference type="Proteomes" id="UP000499080">
    <property type="component" value="Unassembled WGS sequence"/>
</dbReference>
<sequence length="113" mass="13024">MYVCKFFVNNDMKPFDFKCGRKQETVDEKEENVILMEEYEDNDFGSFQREMGAAEMEEIIYLESSMVDFSTNLFALIDNVGGARMEVHYAHVGIQEVKGGEYEIPGLRTTNLV</sequence>
<evidence type="ECO:0000313" key="1">
    <source>
        <dbReference type="EMBL" id="GBN82747.1"/>
    </source>
</evidence>
<dbReference type="AlphaFoldDB" id="A0A4Y2S444"/>
<keyword evidence="2" id="KW-1185">Reference proteome</keyword>
<name>A0A4Y2S444_ARAVE</name>
<protein>
    <submittedName>
        <fullName evidence="1">Uncharacterized protein</fullName>
    </submittedName>
</protein>
<dbReference type="OrthoDB" id="6758798at2759"/>
<organism evidence="1 2">
    <name type="scientific">Araneus ventricosus</name>
    <name type="common">Orbweaver spider</name>
    <name type="synonym">Epeira ventricosa</name>
    <dbReference type="NCBI Taxonomy" id="182803"/>
    <lineage>
        <taxon>Eukaryota</taxon>
        <taxon>Metazoa</taxon>
        <taxon>Ecdysozoa</taxon>
        <taxon>Arthropoda</taxon>
        <taxon>Chelicerata</taxon>
        <taxon>Arachnida</taxon>
        <taxon>Araneae</taxon>
        <taxon>Araneomorphae</taxon>
        <taxon>Entelegynae</taxon>
        <taxon>Araneoidea</taxon>
        <taxon>Araneidae</taxon>
        <taxon>Araneus</taxon>
    </lineage>
</organism>
<accession>A0A4Y2S444</accession>
<gene>
    <name evidence="1" type="ORF">AVEN_239042_1</name>
</gene>
<dbReference type="EMBL" id="BGPR01149665">
    <property type="protein sequence ID" value="GBN82747.1"/>
    <property type="molecule type" value="Genomic_DNA"/>
</dbReference>
<proteinExistence type="predicted"/>
<comment type="caution">
    <text evidence="1">The sequence shown here is derived from an EMBL/GenBank/DDBJ whole genome shotgun (WGS) entry which is preliminary data.</text>
</comment>
<reference evidence="1 2" key="1">
    <citation type="journal article" date="2019" name="Sci. Rep.">
        <title>Orb-weaving spider Araneus ventricosus genome elucidates the spidroin gene catalogue.</title>
        <authorList>
            <person name="Kono N."/>
            <person name="Nakamura H."/>
            <person name="Ohtoshi R."/>
            <person name="Moran D.A.P."/>
            <person name="Shinohara A."/>
            <person name="Yoshida Y."/>
            <person name="Fujiwara M."/>
            <person name="Mori M."/>
            <person name="Tomita M."/>
            <person name="Arakawa K."/>
        </authorList>
    </citation>
    <scope>NUCLEOTIDE SEQUENCE [LARGE SCALE GENOMIC DNA]</scope>
</reference>